<accession>A0ABS1DLZ8</accession>
<gene>
    <name evidence="1" type="ORF">CKO28_26235</name>
</gene>
<evidence type="ECO:0000313" key="2">
    <source>
        <dbReference type="Proteomes" id="UP001296873"/>
    </source>
</evidence>
<sequence length="281" mass="31534">MFFRKKVNKGHTYIQLVENRREGGRTRQRQLASLGRLDELQASGSLDELLKSGGKFAQSAAVIAGARDGELDQVRSQRIGAAVVFERLWQETGCQRVIQDLLKERAFSAPIERAVFATVLHRLVAPGSDRACEHWLRDEGVAGSEELQLHHLYRAMAWLGETLETDDESARTTRSTKDVIEERLFDGRRNLFDDLELVLVDTTSLFFYGEGGAELGARGHSKDRRPELEQLILAVVVDQRGRPICSETWPGNTADVKALLPIVSRLRERFVSVRRGLPTAA</sequence>
<evidence type="ECO:0000313" key="1">
    <source>
        <dbReference type="EMBL" id="MBK1671502.1"/>
    </source>
</evidence>
<protein>
    <recommendedName>
        <fullName evidence="3">IS1634 family transposase</fullName>
    </recommendedName>
</protein>
<dbReference type="EMBL" id="NRRL01000204">
    <property type="protein sequence ID" value="MBK1671502.1"/>
    <property type="molecule type" value="Genomic_DNA"/>
</dbReference>
<organism evidence="1 2">
    <name type="scientific">Rhodovibrio sodomensis</name>
    <dbReference type="NCBI Taxonomy" id="1088"/>
    <lineage>
        <taxon>Bacteria</taxon>
        <taxon>Pseudomonadati</taxon>
        <taxon>Pseudomonadota</taxon>
        <taxon>Alphaproteobacteria</taxon>
        <taxon>Rhodospirillales</taxon>
        <taxon>Rhodovibrionaceae</taxon>
        <taxon>Rhodovibrio</taxon>
    </lineage>
</organism>
<dbReference type="RefSeq" id="WP_200344443.1">
    <property type="nucleotide sequence ID" value="NZ_NRRL01000204.1"/>
</dbReference>
<name>A0ABS1DLZ8_9PROT</name>
<dbReference type="PANTHER" id="PTHR34614:SF2">
    <property type="entry name" value="TRANSPOSASE IS4-LIKE DOMAIN-CONTAINING PROTEIN"/>
    <property type="match status" value="1"/>
</dbReference>
<dbReference type="PANTHER" id="PTHR34614">
    <property type="match status" value="1"/>
</dbReference>
<comment type="caution">
    <text evidence="1">The sequence shown here is derived from an EMBL/GenBank/DDBJ whole genome shotgun (WGS) entry which is preliminary data.</text>
</comment>
<evidence type="ECO:0008006" key="3">
    <source>
        <dbReference type="Google" id="ProtNLM"/>
    </source>
</evidence>
<dbReference type="Proteomes" id="UP001296873">
    <property type="component" value="Unassembled WGS sequence"/>
</dbReference>
<proteinExistence type="predicted"/>
<reference evidence="1 2" key="1">
    <citation type="journal article" date="2020" name="Microorganisms">
        <title>Osmotic Adaptation and Compatible Solute Biosynthesis of Phototrophic Bacteria as Revealed from Genome Analyses.</title>
        <authorList>
            <person name="Imhoff J.F."/>
            <person name="Rahn T."/>
            <person name="Kunzel S."/>
            <person name="Keller A."/>
            <person name="Neulinger S.C."/>
        </authorList>
    </citation>
    <scope>NUCLEOTIDE SEQUENCE [LARGE SCALE GENOMIC DNA]</scope>
    <source>
        <strain evidence="1 2">DSM 9895</strain>
    </source>
</reference>
<keyword evidence="2" id="KW-1185">Reference proteome</keyword>